<dbReference type="EMBL" id="UGEX01000001">
    <property type="protein sequence ID" value="STL92697.1"/>
    <property type="molecule type" value="Genomic_DNA"/>
</dbReference>
<sequence length="89" mass="10028">MNRCSSEPRSGGLQVDHQIAIVQSIISVGYRGATKVILLFTFTWHHADIVTHRRGRPARRHLPTMLLASQPELSLFAQRIFHIGLDADL</sequence>
<dbReference type="AlphaFoldDB" id="A0A377CFG4"/>
<name>A0A377CFG4_ECOLX</name>
<proteinExistence type="predicted"/>
<organism evidence="1 2">
    <name type="scientific">Escherichia coli</name>
    <dbReference type="NCBI Taxonomy" id="562"/>
    <lineage>
        <taxon>Bacteria</taxon>
        <taxon>Pseudomonadati</taxon>
        <taxon>Pseudomonadota</taxon>
        <taxon>Gammaproteobacteria</taxon>
        <taxon>Enterobacterales</taxon>
        <taxon>Enterobacteriaceae</taxon>
        <taxon>Escherichia</taxon>
    </lineage>
</organism>
<evidence type="ECO:0000313" key="2">
    <source>
        <dbReference type="Proteomes" id="UP000254088"/>
    </source>
</evidence>
<accession>A0A377CFG4</accession>
<reference evidence="1 2" key="1">
    <citation type="submission" date="2018-06" db="EMBL/GenBank/DDBJ databases">
        <authorList>
            <consortium name="Pathogen Informatics"/>
            <person name="Doyle S."/>
        </authorList>
    </citation>
    <scope>NUCLEOTIDE SEQUENCE [LARGE SCALE GENOMIC DNA]</scope>
    <source>
        <strain evidence="1 2">NCTC10429</strain>
    </source>
</reference>
<protein>
    <submittedName>
        <fullName evidence="1">Uncharacterized protein</fullName>
    </submittedName>
</protein>
<dbReference type="Proteomes" id="UP000254088">
    <property type="component" value="Unassembled WGS sequence"/>
</dbReference>
<evidence type="ECO:0000313" key="1">
    <source>
        <dbReference type="EMBL" id="STL92697.1"/>
    </source>
</evidence>
<gene>
    <name evidence="1" type="ORF">NCTC10429_03305</name>
</gene>